<dbReference type="PANTHER" id="PTHR33132:SF132">
    <property type="entry name" value="SERINE-RICH PROTEIN"/>
    <property type="match status" value="1"/>
</dbReference>
<protein>
    <submittedName>
        <fullName evidence="2">Uncharacterized protein</fullName>
    </submittedName>
</protein>
<sequence>MKLNPKPLTAFPSQKNLTNGLPINEGTRTERPPDKSAIEASPLPSPPSRPAVANPDNTLRPPITDVIAAEPKQTKTNCKTPTSKSAVAESEFDDLKKTAHMLMSPTALSRMTKSPSIKLNCLCSPTTHIGSFRCRRHRSTAISRGGSVGSNLSDLAQKSGAMDD</sequence>
<dbReference type="Proteomes" id="UP001642487">
    <property type="component" value="Chromosome 5"/>
</dbReference>
<name>A0ABP0YMH3_9ROSI</name>
<proteinExistence type="predicted"/>
<reference evidence="2 3" key="1">
    <citation type="submission" date="2024-03" db="EMBL/GenBank/DDBJ databases">
        <authorList>
            <person name="Gkanogiannis A."/>
            <person name="Becerra Lopez-Lavalle L."/>
        </authorList>
    </citation>
    <scope>NUCLEOTIDE SEQUENCE [LARGE SCALE GENOMIC DNA]</scope>
</reference>
<evidence type="ECO:0000256" key="1">
    <source>
        <dbReference type="SAM" id="MobiDB-lite"/>
    </source>
</evidence>
<evidence type="ECO:0000313" key="2">
    <source>
        <dbReference type="EMBL" id="CAK9321722.1"/>
    </source>
</evidence>
<feature type="compositionally biased region" description="Basic and acidic residues" evidence="1">
    <location>
        <begin position="27"/>
        <end position="37"/>
    </location>
</feature>
<keyword evidence="3" id="KW-1185">Reference proteome</keyword>
<organism evidence="2 3">
    <name type="scientific">Citrullus colocynthis</name>
    <name type="common">colocynth</name>
    <dbReference type="NCBI Taxonomy" id="252529"/>
    <lineage>
        <taxon>Eukaryota</taxon>
        <taxon>Viridiplantae</taxon>
        <taxon>Streptophyta</taxon>
        <taxon>Embryophyta</taxon>
        <taxon>Tracheophyta</taxon>
        <taxon>Spermatophyta</taxon>
        <taxon>Magnoliopsida</taxon>
        <taxon>eudicotyledons</taxon>
        <taxon>Gunneridae</taxon>
        <taxon>Pentapetalae</taxon>
        <taxon>rosids</taxon>
        <taxon>fabids</taxon>
        <taxon>Cucurbitales</taxon>
        <taxon>Cucurbitaceae</taxon>
        <taxon>Benincaseae</taxon>
        <taxon>Citrullus</taxon>
    </lineage>
</organism>
<gene>
    <name evidence="2" type="ORF">CITCOLO1_LOCUS13810</name>
</gene>
<feature type="region of interest" description="Disordered" evidence="1">
    <location>
        <begin position="142"/>
        <end position="164"/>
    </location>
</feature>
<dbReference type="EMBL" id="OZ021739">
    <property type="protein sequence ID" value="CAK9321722.1"/>
    <property type="molecule type" value="Genomic_DNA"/>
</dbReference>
<evidence type="ECO:0000313" key="3">
    <source>
        <dbReference type="Proteomes" id="UP001642487"/>
    </source>
</evidence>
<feature type="region of interest" description="Disordered" evidence="1">
    <location>
        <begin position="1"/>
        <end position="62"/>
    </location>
</feature>
<accession>A0ABP0YMH3</accession>
<dbReference type="PANTHER" id="PTHR33132">
    <property type="entry name" value="OSJNBB0118P14.9 PROTEIN"/>
    <property type="match status" value="1"/>
</dbReference>
<feature type="compositionally biased region" description="Polar residues" evidence="1">
    <location>
        <begin position="11"/>
        <end position="21"/>
    </location>
</feature>